<protein>
    <submittedName>
        <fullName evidence="2">Uncharacterized protein</fullName>
    </submittedName>
</protein>
<keyword evidence="1" id="KW-0472">Membrane</keyword>
<sequence length="172" mass="18969">MMASGDGQVGYLEGCARNSCNKSIRSSWNVGIRVDRCGSMMVKRYARRGNQLSLASLFCGFILRCRQQQAGGNKVAVVDFGGVPSVMGLTEKKRRNRSDIRASLIVVPQRAAPVGILKSRVFWCGPIVVQRKRRRAAMVASILLLFVGKTIPSSLLLFTGKTTHHQWFLAVD</sequence>
<feature type="transmembrane region" description="Helical" evidence="1">
    <location>
        <begin position="136"/>
        <end position="158"/>
    </location>
</feature>
<gene>
    <name evidence="2" type="ORF">LSALG_LOCUS9012</name>
</gene>
<evidence type="ECO:0000313" key="2">
    <source>
        <dbReference type="EMBL" id="CAI9268596.1"/>
    </source>
</evidence>
<evidence type="ECO:0000313" key="3">
    <source>
        <dbReference type="Proteomes" id="UP001177003"/>
    </source>
</evidence>
<dbReference type="EMBL" id="OX465077">
    <property type="protein sequence ID" value="CAI9268596.1"/>
    <property type="molecule type" value="Genomic_DNA"/>
</dbReference>
<proteinExistence type="predicted"/>
<keyword evidence="1" id="KW-0812">Transmembrane</keyword>
<reference evidence="2" key="1">
    <citation type="submission" date="2023-04" db="EMBL/GenBank/DDBJ databases">
        <authorList>
            <person name="Vijverberg K."/>
            <person name="Xiong W."/>
            <person name="Schranz E."/>
        </authorList>
    </citation>
    <scope>NUCLEOTIDE SEQUENCE</scope>
</reference>
<keyword evidence="3" id="KW-1185">Reference proteome</keyword>
<evidence type="ECO:0000256" key="1">
    <source>
        <dbReference type="SAM" id="Phobius"/>
    </source>
</evidence>
<organism evidence="2 3">
    <name type="scientific">Lactuca saligna</name>
    <name type="common">Willowleaf lettuce</name>
    <dbReference type="NCBI Taxonomy" id="75948"/>
    <lineage>
        <taxon>Eukaryota</taxon>
        <taxon>Viridiplantae</taxon>
        <taxon>Streptophyta</taxon>
        <taxon>Embryophyta</taxon>
        <taxon>Tracheophyta</taxon>
        <taxon>Spermatophyta</taxon>
        <taxon>Magnoliopsida</taxon>
        <taxon>eudicotyledons</taxon>
        <taxon>Gunneridae</taxon>
        <taxon>Pentapetalae</taxon>
        <taxon>asterids</taxon>
        <taxon>campanulids</taxon>
        <taxon>Asterales</taxon>
        <taxon>Asteraceae</taxon>
        <taxon>Cichorioideae</taxon>
        <taxon>Cichorieae</taxon>
        <taxon>Lactucinae</taxon>
        <taxon>Lactuca</taxon>
    </lineage>
</organism>
<name>A0AA35V803_LACSI</name>
<dbReference type="Proteomes" id="UP001177003">
    <property type="component" value="Chromosome 1"/>
</dbReference>
<keyword evidence="1" id="KW-1133">Transmembrane helix</keyword>
<accession>A0AA35V803</accession>
<dbReference type="AlphaFoldDB" id="A0AA35V803"/>